<evidence type="ECO:0000256" key="1">
    <source>
        <dbReference type="SAM" id="MobiDB-lite"/>
    </source>
</evidence>
<organism evidence="3">
    <name type="scientific">Schizophyllum commune (strain H4-8 / FGSC 9210)</name>
    <name type="common">Split gill fungus</name>
    <dbReference type="NCBI Taxonomy" id="578458"/>
    <lineage>
        <taxon>Eukaryota</taxon>
        <taxon>Fungi</taxon>
        <taxon>Dikarya</taxon>
        <taxon>Basidiomycota</taxon>
        <taxon>Agaricomycotina</taxon>
        <taxon>Agaricomycetes</taxon>
        <taxon>Agaricomycetidae</taxon>
        <taxon>Agaricales</taxon>
        <taxon>Schizophyllaceae</taxon>
        <taxon>Schizophyllum</taxon>
    </lineage>
</organism>
<dbReference type="RefSeq" id="XP_003035333.1">
    <property type="nucleotide sequence ID" value="XM_003035287.1"/>
</dbReference>
<accession>D8PT08</accession>
<dbReference type="OrthoDB" id="10312171at2759"/>
<feature type="region of interest" description="Disordered" evidence="1">
    <location>
        <begin position="1"/>
        <end position="82"/>
    </location>
</feature>
<dbReference type="InParanoid" id="D8PT08"/>
<dbReference type="AlphaFoldDB" id="D8PT08"/>
<keyword evidence="3" id="KW-1185">Reference proteome</keyword>
<sequence length="343" mass="38724">MAKTEASKTRASQLATTKKQSYTISQKRVAKDKISHSIKRATSTSAPRRATTSRDSGSRRGKDSERLTTKGLEPDLSGPGVPPNLDALKSTVEHMYATMTGTLAPGQEPAKYSSVYKHLPKHIRIEEGTVIPQQPLLTSWDGEVLNCLYSEEFANELLILEYGSVEKGKKALKEVYETAEYIGGQPDPEDPTIERIDLPNLSFHLRLWLGYQKKFVSFDLCDNETKRPIEKHRFLTIFCMRSPQDMFPIQLQSLEYSDHFDRSIGYNSFAVIEGTILDIRWKGKSIKRVVMPERERPAQQTQAVPARGVRELDVKSPHEMMAELTEFANMAAMNQAHSARHLA</sequence>
<dbReference type="VEuPathDB" id="FungiDB:SCHCODRAFT_02682482"/>
<dbReference type="EMBL" id="GL377303">
    <property type="protein sequence ID" value="EFJ00431.1"/>
    <property type="molecule type" value="Genomic_DNA"/>
</dbReference>
<reference evidence="2 3" key="1">
    <citation type="journal article" date="2010" name="Nat. Biotechnol.">
        <title>Genome sequence of the model mushroom Schizophyllum commune.</title>
        <authorList>
            <person name="Ohm R.A."/>
            <person name="de Jong J.F."/>
            <person name="Lugones L.G."/>
            <person name="Aerts A."/>
            <person name="Kothe E."/>
            <person name="Stajich J.E."/>
            <person name="de Vries R.P."/>
            <person name="Record E."/>
            <person name="Levasseur A."/>
            <person name="Baker S.E."/>
            <person name="Bartholomew K.A."/>
            <person name="Coutinho P.M."/>
            <person name="Erdmann S."/>
            <person name="Fowler T.J."/>
            <person name="Gathman A.C."/>
            <person name="Lombard V."/>
            <person name="Henrissat B."/>
            <person name="Knabe N."/>
            <person name="Kuees U."/>
            <person name="Lilly W.W."/>
            <person name="Lindquist E."/>
            <person name="Lucas S."/>
            <person name="Magnuson J.K."/>
            <person name="Piumi F."/>
            <person name="Raudaskoski M."/>
            <person name="Salamov A."/>
            <person name="Schmutz J."/>
            <person name="Schwarze F.W.M.R."/>
            <person name="vanKuyk P.A."/>
            <person name="Horton J.S."/>
            <person name="Grigoriev I.V."/>
            <person name="Woesten H.A.B."/>
        </authorList>
    </citation>
    <scope>NUCLEOTIDE SEQUENCE [LARGE SCALE GENOMIC DNA]</scope>
    <source>
        <strain evidence="3">H4-8 / FGSC 9210</strain>
    </source>
</reference>
<evidence type="ECO:0000313" key="3">
    <source>
        <dbReference type="Proteomes" id="UP000007431"/>
    </source>
</evidence>
<dbReference type="KEGG" id="scm:SCHCO_02682482"/>
<dbReference type="GeneID" id="9597145"/>
<protein>
    <submittedName>
        <fullName evidence="2">Uncharacterized protein</fullName>
    </submittedName>
</protein>
<dbReference type="Proteomes" id="UP000007431">
    <property type="component" value="Unassembled WGS sequence"/>
</dbReference>
<gene>
    <name evidence="2" type="ORF">SCHCODRAFT_232765</name>
</gene>
<feature type="compositionally biased region" description="Basic and acidic residues" evidence="1">
    <location>
        <begin position="56"/>
        <end position="68"/>
    </location>
</feature>
<name>D8PT08_SCHCM</name>
<feature type="compositionally biased region" description="Polar residues" evidence="1">
    <location>
        <begin position="9"/>
        <end position="26"/>
    </location>
</feature>
<evidence type="ECO:0000313" key="2">
    <source>
        <dbReference type="EMBL" id="EFJ00431.1"/>
    </source>
</evidence>
<proteinExistence type="predicted"/>
<dbReference type="HOGENOM" id="CLU_834598_0_0_1"/>
<feature type="compositionally biased region" description="Low complexity" evidence="1">
    <location>
        <begin position="40"/>
        <end position="55"/>
    </location>
</feature>